<feature type="compositionally biased region" description="Polar residues" evidence="1">
    <location>
        <begin position="8"/>
        <end position="37"/>
    </location>
</feature>
<keyword evidence="3" id="KW-1185">Reference proteome</keyword>
<comment type="caution">
    <text evidence="2">The sequence shown here is derived from an EMBL/GenBank/DDBJ whole genome shotgun (WGS) entry which is preliminary data.</text>
</comment>
<dbReference type="EMBL" id="JBBPDW010000057">
    <property type="protein sequence ID" value="KAK7531174.1"/>
    <property type="molecule type" value="Genomic_DNA"/>
</dbReference>
<feature type="region of interest" description="Disordered" evidence="1">
    <location>
        <begin position="72"/>
        <end position="97"/>
    </location>
</feature>
<gene>
    <name evidence="2" type="ORF">IWX46DRAFT_585263</name>
</gene>
<feature type="region of interest" description="Disordered" evidence="1">
    <location>
        <begin position="194"/>
        <end position="236"/>
    </location>
</feature>
<protein>
    <submittedName>
        <fullName evidence="2">Uncharacterized protein</fullName>
    </submittedName>
</protein>
<evidence type="ECO:0000313" key="2">
    <source>
        <dbReference type="EMBL" id="KAK7531174.1"/>
    </source>
</evidence>
<feature type="region of interest" description="Disordered" evidence="1">
    <location>
        <begin position="1"/>
        <end position="53"/>
    </location>
</feature>
<feature type="compositionally biased region" description="Basic and acidic residues" evidence="1">
    <location>
        <begin position="227"/>
        <end position="236"/>
    </location>
</feature>
<reference evidence="2 3" key="1">
    <citation type="submission" date="2024-04" db="EMBL/GenBank/DDBJ databases">
        <title>Phyllosticta paracitricarpa is synonymous to the EU quarantine fungus P. citricarpa based on phylogenomic analyses.</title>
        <authorList>
            <consortium name="Lawrence Berkeley National Laboratory"/>
            <person name="Van Ingen-Buijs V.A."/>
            <person name="Van Westerhoven A.C."/>
            <person name="Haridas S."/>
            <person name="Skiadas P."/>
            <person name="Martin F."/>
            <person name="Groenewald J.Z."/>
            <person name="Crous P.W."/>
            <person name="Seidl M.F."/>
        </authorList>
    </citation>
    <scope>NUCLEOTIDE SEQUENCE [LARGE SCALE GENOMIC DNA]</scope>
    <source>
        <strain evidence="2 3">CBS 122670</strain>
    </source>
</reference>
<evidence type="ECO:0000256" key="1">
    <source>
        <dbReference type="SAM" id="MobiDB-lite"/>
    </source>
</evidence>
<dbReference type="Proteomes" id="UP001365128">
    <property type="component" value="Unassembled WGS sequence"/>
</dbReference>
<accession>A0ABR1L7F7</accession>
<sequence>MASEKQGHGTQTIGTTEQSASARTQAVPTVETASEASAANDGGGQHGDGQTCKAAGDEWACRRLQAQRGAVFVGGKSRRSAARGRDDQEGAGPRRCADDWRRDVTRARARMRSGGGLPSWRQFPVMEVVGRRWRGNMERVINGHKSCSPSYPWASKSRRLGVCVVRWDRRDGGAMVHRDGRRHETPGAWNAAKRATTTKTAGRGGADVAPLDRGNIGESINSSRGMLCRERRSEGE</sequence>
<organism evidence="2 3">
    <name type="scientific">Phyllosticta citricarpa</name>
    <dbReference type="NCBI Taxonomy" id="55181"/>
    <lineage>
        <taxon>Eukaryota</taxon>
        <taxon>Fungi</taxon>
        <taxon>Dikarya</taxon>
        <taxon>Ascomycota</taxon>
        <taxon>Pezizomycotina</taxon>
        <taxon>Dothideomycetes</taxon>
        <taxon>Dothideomycetes incertae sedis</taxon>
        <taxon>Botryosphaeriales</taxon>
        <taxon>Phyllostictaceae</taxon>
        <taxon>Phyllosticta</taxon>
    </lineage>
</organism>
<proteinExistence type="predicted"/>
<name>A0ABR1L7F7_9PEZI</name>
<evidence type="ECO:0000313" key="3">
    <source>
        <dbReference type="Proteomes" id="UP001365128"/>
    </source>
</evidence>